<evidence type="ECO:0000256" key="2">
    <source>
        <dbReference type="ARBA" id="ARBA00023015"/>
    </source>
</evidence>
<dbReference type="EMBL" id="BQNJ01000001">
    <property type="protein sequence ID" value="GKH01003.1"/>
    <property type="molecule type" value="Genomic_DNA"/>
</dbReference>
<dbReference type="PROSITE" id="PS01124">
    <property type="entry name" value="HTH_ARAC_FAMILY_2"/>
    <property type="match status" value="1"/>
</dbReference>
<evidence type="ECO:0000259" key="8">
    <source>
        <dbReference type="PROSITE" id="PS50110"/>
    </source>
</evidence>
<accession>A0AA37JKQ1</accession>
<dbReference type="PROSITE" id="PS50110">
    <property type="entry name" value="RESPONSE_REGULATORY"/>
    <property type="match status" value="1"/>
</dbReference>
<protein>
    <recommendedName>
        <fullName evidence="1">Stage 0 sporulation protein A homolog</fullName>
    </recommendedName>
</protein>
<dbReference type="InterPro" id="IPR018062">
    <property type="entry name" value="HTH_AraC-typ_CS"/>
</dbReference>
<dbReference type="CDD" id="cd17536">
    <property type="entry name" value="REC_YesN-like"/>
    <property type="match status" value="1"/>
</dbReference>
<feature type="domain" description="Response regulatory" evidence="8">
    <location>
        <begin position="2"/>
        <end position="119"/>
    </location>
</feature>
<proteinExistence type="predicted"/>
<dbReference type="SUPFAM" id="SSF46689">
    <property type="entry name" value="Homeodomain-like"/>
    <property type="match status" value="2"/>
</dbReference>
<evidence type="ECO:0000259" key="7">
    <source>
        <dbReference type="PROSITE" id="PS01124"/>
    </source>
</evidence>
<sequence>MNIVIADDEEIILKWMKKNIEALSPENHVIASCINGMQVLNCCLNGSVDVLFTDIRMPVMDGMELLKKLNQNHVLPYTVVLSAYDDFSYARDCLKLGVSEFLLKSEITKDELEKCLQTAKERIKNNGKAEQKQSSPEEELEKVLLQYLKEPDYISRDAVRQVWNNCCGIRGKYAVFLIRDTDRISNPDQLKEILPIAFPDEKWVQYCLSVNERETVVLAEMIDGDLQKFTENLYETIASFGGINMYISSSDAGKTLEELEGLYDHSRDTLAYQLFYQHIGGLNYETMKKRIGRIEVLLEEMFEKLELLINSRKWNLILEEMNQIFDYARKSEPEPVGMKRLFLNSLLNLYWSCLEEADRRSFSIDKIIEVTNCTDIDQLENMVSIQAEEIIRLLIGKQKKYSDSVFKIMQYMEARYAEPVTLDELANHVHMNRSYISHLFKKETGRNINAYLLEFRMEKAKILLESSNHNIQDICCQIGIPDSAYFSKVFKKYTGFTPIEFRRISNKN</sequence>
<dbReference type="InterPro" id="IPR011006">
    <property type="entry name" value="CheY-like_superfamily"/>
</dbReference>
<dbReference type="Proteomes" id="UP001055091">
    <property type="component" value="Unassembled WGS sequence"/>
</dbReference>
<organism evidence="9 10">
    <name type="scientific">Hungatella hathewayi</name>
    <dbReference type="NCBI Taxonomy" id="154046"/>
    <lineage>
        <taxon>Bacteria</taxon>
        <taxon>Bacillati</taxon>
        <taxon>Bacillota</taxon>
        <taxon>Clostridia</taxon>
        <taxon>Lachnospirales</taxon>
        <taxon>Lachnospiraceae</taxon>
        <taxon>Hungatella</taxon>
    </lineage>
</organism>
<feature type="domain" description="HTH araC/xylS-type" evidence="7">
    <location>
        <begin position="406"/>
        <end position="504"/>
    </location>
</feature>
<evidence type="ECO:0000256" key="5">
    <source>
        <dbReference type="ARBA" id="ARBA00024867"/>
    </source>
</evidence>
<keyword evidence="2" id="KW-0805">Transcription regulation</keyword>
<evidence type="ECO:0000256" key="4">
    <source>
        <dbReference type="ARBA" id="ARBA00023163"/>
    </source>
</evidence>
<evidence type="ECO:0000313" key="9">
    <source>
        <dbReference type="EMBL" id="GKH01003.1"/>
    </source>
</evidence>
<dbReference type="AlphaFoldDB" id="A0AA37JKQ1"/>
<dbReference type="Pfam" id="PF00072">
    <property type="entry name" value="Response_reg"/>
    <property type="match status" value="1"/>
</dbReference>
<keyword evidence="4" id="KW-0804">Transcription</keyword>
<keyword evidence="3 9" id="KW-0238">DNA-binding</keyword>
<comment type="function">
    <text evidence="5">May play the central regulatory role in sporulation. It may be an element of the effector pathway responsible for the activation of sporulation genes in response to nutritional stress. Spo0A may act in concert with spo0H (a sigma factor) to control the expression of some genes that are critical to the sporulation process.</text>
</comment>
<dbReference type="InterPro" id="IPR018060">
    <property type="entry name" value="HTH_AraC"/>
</dbReference>
<dbReference type="GO" id="GO:0000160">
    <property type="term" value="P:phosphorelay signal transduction system"/>
    <property type="evidence" value="ECO:0007669"/>
    <property type="project" value="InterPro"/>
</dbReference>
<keyword evidence="6" id="KW-0597">Phosphoprotein</keyword>
<reference evidence="9" key="1">
    <citation type="submission" date="2022-01" db="EMBL/GenBank/DDBJ databases">
        <title>Novel bile acid biosynthetic pathways are enriched in the microbiome of centenarians.</title>
        <authorList>
            <person name="Sato Y."/>
            <person name="Atarashi K."/>
            <person name="Plichta R.D."/>
            <person name="Arai Y."/>
            <person name="Sasajima S."/>
            <person name="Kearney M.S."/>
            <person name="Suda W."/>
            <person name="Takeshita K."/>
            <person name="Sasaki T."/>
            <person name="Okamoto S."/>
            <person name="Skelly N.A."/>
            <person name="Okamura Y."/>
            <person name="Vlamakis H."/>
            <person name="Li Y."/>
            <person name="Tanoue T."/>
            <person name="Takei H."/>
            <person name="Nittono H."/>
            <person name="Narushima S."/>
            <person name="Irie J."/>
            <person name="Itoh H."/>
            <person name="Moriya K."/>
            <person name="Sugiura Y."/>
            <person name="Suematsu M."/>
            <person name="Moritoki N."/>
            <person name="Shibata S."/>
            <person name="Littman R.D."/>
            <person name="Fischbach A.M."/>
            <person name="Uwamino Y."/>
            <person name="Inoue T."/>
            <person name="Honda A."/>
            <person name="Hattori M."/>
            <person name="Murai T."/>
            <person name="Xavier J.R."/>
            <person name="Hirose N."/>
            <person name="Honda K."/>
        </authorList>
    </citation>
    <scope>NUCLEOTIDE SEQUENCE</scope>
    <source>
        <strain evidence="9">CE91-St55</strain>
    </source>
</reference>
<dbReference type="GO" id="GO:0003700">
    <property type="term" value="F:DNA-binding transcription factor activity"/>
    <property type="evidence" value="ECO:0007669"/>
    <property type="project" value="InterPro"/>
</dbReference>
<dbReference type="PANTHER" id="PTHR43280:SF28">
    <property type="entry name" value="HTH-TYPE TRANSCRIPTIONAL ACTIVATOR RHAS"/>
    <property type="match status" value="1"/>
</dbReference>
<dbReference type="GO" id="GO:0043565">
    <property type="term" value="F:sequence-specific DNA binding"/>
    <property type="evidence" value="ECO:0007669"/>
    <property type="project" value="InterPro"/>
</dbReference>
<dbReference type="InterPro" id="IPR009057">
    <property type="entry name" value="Homeodomain-like_sf"/>
</dbReference>
<feature type="modified residue" description="4-aspartylphosphate" evidence="6">
    <location>
        <position position="54"/>
    </location>
</feature>
<dbReference type="InterPro" id="IPR001789">
    <property type="entry name" value="Sig_transdc_resp-reg_receiver"/>
</dbReference>
<dbReference type="RefSeq" id="WP_118042936.1">
    <property type="nucleotide sequence ID" value="NZ_BQNJ01000001.1"/>
</dbReference>
<dbReference type="SUPFAM" id="SSF52172">
    <property type="entry name" value="CheY-like"/>
    <property type="match status" value="1"/>
</dbReference>
<evidence type="ECO:0000256" key="3">
    <source>
        <dbReference type="ARBA" id="ARBA00023125"/>
    </source>
</evidence>
<evidence type="ECO:0000256" key="1">
    <source>
        <dbReference type="ARBA" id="ARBA00018672"/>
    </source>
</evidence>
<dbReference type="Gene3D" id="1.10.10.60">
    <property type="entry name" value="Homeodomain-like"/>
    <property type="match status" value="2"/>
</dbReference>
<dbReference type="SMART" id="SM00448">
    <property type="entry name" value="REC"/>
    <property type="match status" value="1"/>
</dbReference>
<evidence type="ECO:0000256" key="6">
    <source>
        <dbReference type="PROSITE-ProRule" id="PRU00169"/>
    </source>
</evidence>
<dbReference type="Pfam" id="PF12833">
    <property type="entry name" value="HTH_18"/>
    <property type="match status" value="1"/>
</dbReference>
<comment type="caution">
    <text evidence="9">The sequence shown here is derived from an EMBL/GenBank/DDBJ whole genome shotgun (WGS) entry which is preliminary data.</text>
</comment>
<evidence type="ECO:0000313" key="10">
    <source>
        <dbReference type="Proteomes" id="UP001055091"/>
    </source>
</evidence>
<name>A0AA37JKQ1_9FIRM</name>
<dbReference type="PROSITE" id="PS00041">
    <property type="entry name" value="HTH_ARAC_FAMILY_1"/>
    <property type="match status" value="1"/>
</dbReference>
<gene>
    <name evidence="9" type="ORF">CE91St55_29840</name>
</gene>
<dbReference type="PANTHER" id="PTHR43280">
    <property type="entry name" value="ARAC-FAMILY TRANSCRIPTIONAL REGULATOR"/>
    <property type="match status" value="1"/>
</dbReference>
<dbReference type="SMART" id="SM00342">
    <property type="entry name" value="HTH_ARAC"/>
    <property type="match status" value="1"/>
</dbReference>
<dbReference type="Gene3D" id="3.40.50.2300">
    <property type="match status" value="1"/>
</dbReference>